<evidence type="ECO:0000256" key="3">
    <source>
        <dbReference type="ARBA" id="ARBA00022737"/>
    </source>
</evidence>
<keyword evidence="7" id="KW-0472">Membrane</keyword>
<feature type="compositionally biased region" description="Basic and acidic residues" evidence="11">
    <location>
        <begin position="997"/>
        <end position="1011"/>
    </location>
</feature>
<feature type="repeat" description="WD" evidence="9">
    <location>
        <begin position="527"/>
        <end position="549"/>
    </location>
</feature>
<comment type="similarity">
    <text evidence="8">Belongs to the WD repeat MDV1/CAF4 family.</text>
</comment>
<feature type="compositionally biased region" description="Polar residues" evidence="11">
    <location>
        <begin position="1118"/>
        <end position="1134"/>
    </location>
</feature>
<comment type="caution">
    <text evidence="12">The sequence shown here is derived from an EMBL/GenBank/DDBJ whole genome shotgun (WGS) entry which is preliminary data.</text>
</comment>
<feature type="region of interest" description="Disordered" evidence="11">
    <location>
        <begin position="1"/>
        <end position="22"/>
    </location>
</feature>
<dbReference type="PANTHER" id="PTHR19855:SF28">
    <property type="entry name" value="CCR4-ASSOCIATED FACTOR 4"/>
    <property type="match status" value="1"/>
</dbReference>
<feature type="compositionally biased region" description="Low complexity" evidence="11">
    <location>
        <begin position="867"/>
        <end position="902"/>
    </location>
</feature>
<keyword evidence="6" id="KW-0496">Mitochondrion</keyword>
<evidence type="ECO:0000256" key="6">
    <source>
        <dbReference type="ARBA" id="ARBA00023128"/>
    </source>
</evidence>
<dbReference type="Proteomes" id="UP001212997">
    <property type="component" value="Unassembled WGS sequence"/>
</dbReference>
<feature type="compositionally biased region" description="Low complexity" evidence="11">
    <location>
        <begin position="773"/>
        <end position="783"/>
    </location>
</feature>
<feature type="region of interest" description="Disordered" evidence="11">
    <location>
        <begin position="973"/>
        <end position="1051"/>
    </location>
</feature>
<dbReference type="SMART" id="SM00320">
    <property type="entry name" value="WD40"/>
    <property type="match status" value="7"/>
</dbReference>
<keyword evidence="4" id="KW-1000">Mitochondrion outer membrane</keyword>
<comment type="subcellular location">
    <subcellularLocation>
        <location evidence="1">Mitochondrion outer membrane</location>
        <topology evidence="1">Peripheral membrane protein</topology>
        <orientation evidence="1">Cytoplasmic side</orientation>
    </subcellularLocation>
</comment>
<dbReference type="PROSITE" id="PS50294">
    <property type="entry name" value="WD_REPEATS_REGION"/>
    <property type="match status" value="4"/>
</dbReference>
<feature type="compositionally biased region" description="Polar residues" evidence="11">
    <location>
        <begin position="1428"/>
        <end position="1446"/>
    </location>
</feature>
<evidence type="ECO:0000313" key="13">
    <source>
        <dbReference type="Proteomes" id="UP001212997"/>
    </source>
</evidence>
<feature type="repeat" description="WD" evidence="9">
    <location>
        <begin position="427"/>
        <end position="466"/>
    </location>
</feature>
<dbReference type="PROSITE" id="PS00678">
    <property type="entry name" value="WD_REPEATS_1"/>
    <property type="match status" value="3"/>
</dbReference>
<feature type="region of interest" description="Disordered" evidence="11">
    <location>
        <begin position="731"/>
        <end position="812"/>
    </location>
</feature>
<feature type="repeat" description="WD" evidence="9">
    <location>
        <begin position="283"/>
        <end position="325"/>
    </location>
</feature>
<evidence type="ECO:0008006" key="14">
    <source>
        <dbReference type="Google" id="ProtNLM"/>
    </source>
</evidence>
<evidence type="ECO:0000256" key="2">
    <source>
        <dbReference type="ARBA" id="ARBA00022574"/>
    </source>
</evidence>
<feature type="repeat" description="WD" evidence="9">
    <location>
        <begin position="550"/>
        <end position="589"/>
    </location>
</feature>
<organism evidence="12 13">
    <name type="scientific">Meripilus lineatus</name>
    <dbReference type="NCBI Taxonomy" id="2056292"/>
    <lineage>
        <taxon>Eukaryota</taxon>
        <taxon>Fungi</taxon>
        <taxon>Dikarya</taxon>
        <taxon>Basidiomycota</taxon>
        <taxon>Agaricomycotina</taxon>
        <taxon>Agaricomycetes</taxon>
        <taxon>Polyporales</taxon>
        <taxon>Meripilaceae</taxon>
        <taxon>Meripilus</taxon>
    </lineage>
</organism>
<dbReference type="InterPro" id="IPR020472">
    <property type="entry name" value="WD40_PAC1"/>
</dbReference>
<dbReference type="InterPro" id="IPR036322">
    <property type="entry name" value="WD40_repeat_dom_sf"/>
</dbReference>
<feature type="repeat" description="WD" evidence="9">
    <location>
        <begin position="326"/>
        <end position="365"/>
    </location>
</feature>
<accession>A0AAD5YMN7</accession>
<dbReference type="SUPFAM" id="SSF50978">
    <property type="entry name" value="WD40 repeat-like"/>
    <property type="match status" value="1"/>
</dbReference>
<feature type="compositionally biased region" description="Basic residues" evidence="11">
    <location>
        <begin position="784"/>
        <end position="794"/>
    </location>
</feature>
<keyword evidence="2 9" id="KW-0853">WD repeat</keyword>
<feature type="region of interest" description="Disordered" evidence="11">
    <location>
        <begin position="855"/>
        <end position="904"/>
    </location>
</feature>
<feature type="compositionally biased region" description="Low complexity" evidence="11">
    <location>
        <begin position="12"/>
        <end position="22"/>
    </location>
</feature>
<gene>
    <name evidence="12" type="ORF">NLI96_g1632</name>
</gene>
<keyword evidence="3" id="KW-0677">Repeat</keyword>
<dbReference type="GO" id="GO:0005741">
    <property type="term" value="C:mitochondrial outer membrane"/>
    <property type="evidence" value="ECO:0007669"/>
    <property type="project" value="UniProtKB-SubCell"/>
</dbReference>
<feature type="compositionally biased region" description="Low complexity" evidence="11">
    <location>
        <begin position="1181"/>
        <end position="1194"/>
    </location>
</feature>
<dbReference type="PRINTS" id="PR00320">
    <property type="entry name" value="GPROTEINBRPT"/>
</dbReference>
<evidence type="ECO:0000256" key="4">
    <source>
        <dbReference type="ARBA" id="ARBA00022787"/>
    </source>
</evidence>
<feature type="compositionally biased region" description="Pro residues" evidence="11">
    <location>
        <begin position="1165"/>
        <end position="1180"/>
    </location>
</feature>
<feature type="compositionally biased region" description="Low complexity" evidence="11">
    <location>
        <begin position="795"/>
        <end position="807"/>
    </location>
</feature>
<evidence type="ECO:0000256" key="7">
    <source>
        <dbReference type="ARBA" id="ARBA00023136"/>
    </source>
</evidence>
<evidence type="ECO:0000256" key="11">
    <source>
        <dbReference type="SAM" id="MobiDB-lite"/>
    </source>
</evidence>
<dbReference type="PANTHER" id="PTHR19855">
    <property type="entry name" value="WD40 REPEAT PROTEIN 12, 37"/>
    <property type="match status" value="1"/>
</dbReference>
<keyword evidence="13" id="KW-1185">Reference proteome</keyword>
<dbReference type="InterPro" id="IPR019775">
    <property type="entry name" value="WD40_repeat_CS"/>
</dbReference>
<dbReference type="CDD" id="cd00200">
    <property type="entry name" value="WD40"/>
    <property type="match status" value="1"/>
</dbReference>
<dbReference type="InterPro" id="IPR015943">
    <property type="entry name" value="WD40/YVTN_repeat-like_dom_sf"/>
</dbReference>
<feature type="region of interest" description="Disordered" evidence="11">
    <location>
        <begin position="237"/>
        <end position="275"/>
    </location>
</feature>
<keyword evidence="5 10" id="KW-0175">Coiled coil</keyword>
<feature type="region of interest" description="Disordered" evidence="11">
    <location>
        <begin position="1321"/>
        <end position="1344"/>
    </location>
</feature>
<feature type="region of interest" description="Disordered" evidence="11">
    <location>
        <begin position="1364"/>
        <end position="1479"/>
    </location>
</feature>
<dbReference type="Gene3D" id="6.10.280.220">
    <property type="match status" value="1"/>
</dbReference>
<evidence type="ECO:0000256" key="5">
    <source>
        <dbReference type="ARBA" id="ARBA00023054"/>
    </source>
</evidence>
<dbReference type="EMBL" id="JANAWD010000032">
    <property type="protein sequence ID" value="KAJ3490141.1"/>
    <property type="molecule type" value="Genomic_DNA"/>
</dbReference>
<name>A0AAD5YMN7_9APHY</name>
<evidence type="ECO:0000256" key="10">
    <source>
        <dbReference type="SAM" id="Coils"/>
    </source>
</evidence>
<dbReference type="PROSITE" id="PS50082">
    <property type="entry name" value="WD_REPEATS_2"/>
    <property type="match status" value="5"/>
</dbReference>
<feature type="coiled-coil region" evidence="10">
    <location>
        <begin position="821"/>
        <end position="848"/>
    </location>
</feature>
<dbReference type="GO" id="GO:0000266">
    <property type="term" value="P:mitochondrial fission"/>
    <property type="evidence" value="ECO:0007669"/>
    <property type="project" value="TreeGrafter"/>
</dbReference>
<dbReference type="Pfam" id="PF00400">
    <property type="entry name" value="WD40"/>
    <property type="match status" value="4"/>
</dbReference>
<dbReference type="GO" id="GO:0016559">
    <property type="term" value="P:peroxisome fission"/>
    <property type="evidence" value="ECO:0007669"/>
    <property type="project" value="TreeGrafter"/>
</dbReference>
<feature type="compositionally biased region" description="Polar residues" evidence="11">
    <location>
        <begin position="1027"/>
        <end position="1045"/>
    </location>
</feature>
<evidence type="ECO:0000256" key="1">
    <source>
        <dbReference type="ARBA" id="ARBA00004570"/>
    </source>
</evidence>
<protein>
    <recommendedName>
        <fullName evidence="14">Mitochondrial division protein 1</fullName>
    </recommendedName>
</protein>
<feature type="compositionally biased region" description="Low complexity" evidence="11">
    <location>
        <begin position="731"/>
        <end position="761"/>
    </location>
</feature>
<evidence type="ECO:0000313" key="12">
    <source>
        <dbReference type="EMBL" id="KAJ3490141.1"/>
    </source>
</evidence>
<dbReference type="InterPro" id="IPR001680">
    <property type="entry name" value="WD40_rpt"/>
</dbReference>
<feature type="coiled-coil region" evidence="10">
    <location>
        <begin position="165"/>
        <end position="227"/>
    </location>
</feature>
<feature type="region of interest" description="Disordered" evidence="11">
    <location>
        <begin position="1088"/>
        <end position="1207"/>
    </location>
</feature>
<dbReference type="Gene3D" id="2.130.10.10">
    <property type="entry name" value="YVTN repeat-like/Quinoprotein amine dehydrogenase"/>
    <property type="match status" value="2"/>
</dbReference>
<proteinExistence type="inferred from homology"/>
<sequence>MNPRMIHSATVSSKTRGSIGSSSLAVDRNYSTIGRAPSRFQLGSRRISSRDLQIVEATDELLDAEVPEPDGVASDVSLLRGFNATIPSSEKSKTRRRQTRNVEARINVKRIGMGPRGLITDDDERESVISEDDVVFVGRSDRGRHLKAKRKRGRESLSANIVLGKEELLRQTQEIEKDKENLHVRRTLINGEIAEITHKIEALDTIRQKLERDLLRLHEEELELDDELVGVKERLQLEESGSRPPQGSALPVTVTQSSRRRKGPAFLPSEHDDLPPGVAFMSLEDHTTPITALDFSEPYGTLVTASQEDAQPRVWDLLSGEEIGRLRGHRGTIKCMQVEDHVCLTGGEDGNVRLWDLRKVDEEEDYDWERGSELVSLSEVAEEDESVGGFSTPMSSLEPEMNGNGIRQGGSVAGTVSENDGPCIRLLEGHSQAVSTLYFEENCLVTGASDKTMRQWDLATGQCVMTMDILWAISHSPATPGGGPRGLFSTGPSLTGTFSVPTPPYADGTRETYQDFVGAVQFWGYALVSGSGDGAVRMWDMRTGQPHRTLTGHSGPVTCLQFDELHIASGSLDKTIRIWDLRTGGIFETLEYDHAVTALQFDTRKIVAATGENGVKIYNRTTMQHSNLTMNGHTAPVERLRYMDRYLVSGGRDSIVKVGFSIPSHGKAVVWNYSTSVNSCPFPSDETDFQGHATQDLPSCHCQSCSPDTHLTRPDNTISNIDSLAANSSLPSTANSALASSSSATSSSSSSAQDSASTAPQISFTTSSSPGAPLRSLRSPHLSSNRHRHPHRIVSRPSESSSPSTSSIENHNLDSPLAQTLAETQASLERASDVIESAYQRLASLRESIRRNLENMPHDLPEPSPLTRTGVGAGARVGSSTSTATATSGTSMPMSMSMGMGPNHSAIVLSDPQPGLVESRSNSPSVIAESYERTRSAVTATGTGISSGSGGVAQRTPWVSWNGYAINPYDHRGGGSQVMDLRTGRRGGTTNSPTRRALVEHYITYRRDTHPNDASTSLGRSVEGRTSAGSGSTSQEPTGSGSNDGAPNFEGLTTDIESVITRLNRYSDELSIASGGFRRGLGSLDFLTGDPLQPEPPRGLSDQVVSSSRPASRPDMNGQISGSGSVETQRSAWRTVNPPPQDPQRVPMGIATRFRARPRPGLAFPHPPPSSSAPSQPPSAGPSLSSTSMTNTSSRGERTSRPTRFHSRFPVVTISDNENYNDDSEDELEPFSFWLGRVRREEPNRVRTNLQALAPPPASGTGMNSIPPPESLTNALRERLDRLRQSFGGVAGADVLAQRTTISGLGDGLTNGRRRRRGWARLDQDGNEIPTDEEEEYERNRSNMRARAQALSSYYGRQYAREGSNNLAPTHRQDGNERSFPLAPMPPSSPPLTFSSTTQTRLSLDDPERSARVRLNSSTRFFPEGDTGSRSISPTVILSDSESSSAMYFESGREGGGGGGGEKTSESEPAFLDVLRRLK</sequence>
<evidence type="ECO:0000256" key="9">
    <source>
        <dbReference type="PROSITE-ProRule" id="PRU00221"/>
    </source>
</evidence>
<reference evidence="12" key="1">
    <citation type="submission" date="2022-07" db="EMBL/GenBank/DDBJ databases">
        <title>Genome Sequence of Physisporinus lineatus.</title>
        <authorList>
            <person name="Buettner E."/>
        </authorList>
    </citation>
    <scope>NUCLEOTIDE SEQUENCE</scope>
    <source>
        <strain evidence="12">VT162</strain>
    </source>
</reference>
<evidence type="ECO:0000256" key="8">
    <source>
        <dbReference type="ARBA" id="ARBA00038415"/>
    </source>
</evidence>